<dbReference type="Proteomes" id="UP000235584">
    <property type="component" value="Chromosome"/>
</dbReference>
<evidence type="ECO:0000313" key="2">
    <source>
        <dbReference type="EMBL" id="AUN97605.1"/>
    </source>
</evidence>
<gene>
    <name evidence="2" type="ORF">C0V70_05650</name>
</gene>
<dbReference type="KEGG" id="bsto:C0V70_05650"/>
<proteinExistence type="predicted"/>
<protein>
    <submittedName>
        <fullName evidence="2">Polynucleotide kinase</fullName>
    </submittedName>
</protein>
<accession>A0A2K9NR99</accession>
<evidence type="ECO:0000259" key="1">
    <source>
        <dbReference type="Pfam" id="PF25109"/>
    </source>
</evidence>
<dbReference type="AlphaFoldDB" id="A0A2K9NR99"/>
<dbReference type="InterPro" id="IPR036412">
    <property type="entry name" value="HAD-like_sf"/>
</dbReference>
<dbReference type="InterPro" id="IPR056782">
    <property type="entry name" value="HAD_PNKP"/>
</dbReference>
<feature type="domain" description="Polynucleotide kinase PNKP phosphatase" evidence="1">
    <location>
        <begin position="27"/>
        <end position="170"/>
    </location>
</feature>
<keyword evidence="2" id="KW-0418">Kinase</keyword>
<name>A0A2K9NR99_BACTC</name>
<dbReference type="InterPro" id="IPR023214">
    <property type="entry name" value="HAD_sf"/>
</dbReference>
<reference evidence="2 3" key="1">
    <citation type="submission" date="2018-01" db="EMBL/GenBank/DDBJ databases">
        <title>Complete genome sequence of Bacteriovorax stolpii DSM12778.</title>
        <authorList>
            <person name="Tang B."/>
            <person name="Chang J."/>
        </authorList>
    </citation>
    <scope>NUCLEOTIDE SEQUENCE [LARGE SCALE GENOMIC DNA]</scope>
    <source>
        <strain evidence="2 3">DSM 12778</strain>
    </source>
</reference>
<dbReference type="Gene3D" id="3.40.50.1000">
    <property type="entry name" value="HAD superfamily/HAD-like"/>
    <property type="match status" value="1"/>
</dbReference>
<dbReference type="EMBL" id="CP025704">
    <property type="protein sequence ID" value="AUN97605.1"/>
    <property type="molecule type" value="Genomic_DNA"/>
</dbReference>
<dbReference type="GO" id="GO:0016301">
    <property type="term" value="F:kinase activity"/>
    <property type="evidence" value="ECO:0007669"/>
    <property type="project" value="UniProtKB-KW"/>
</dbReference>
<dbReference type="OrthoDB" id="7592866at2"/>
<dbReference type="Pfam" id="PF25109">
    <property type="entry name" value="HAD_PNKP"/>
    <property type="match status" value="1"/>
</dbReference>
<organism evidence="2 3">
    <name type="scientific">Bacteriovorax stolpii</name>
    <name type="common">Bdellovibrio stolpii</name>
    <dbReference type="NCBI Taxonomy" id="960"/>
    <lineage>
        <taxon>Bacteria</taxon>
        <taxon>Pseudomonadati</taxon>
        <taxon>Bdellovibrionota</taxon>
        <taxon>Bacteriovoracia</taxon>
        <taxon>Bacteriovoracales</taxon>
        <taxon>Bacteriovoracaceae</taxon>
        <taxon>Bacteriovorax</taxon>
    </lineage>
</organism>
<keyword evidence="2" id="KW-0808">Transferase</keyword>
<evidence type="ECO:0000313" key="3">
    <source>
        <dbReference type="Proteomes" id="UP000235584"/>
    </source>
</evidence>
<dbReference type="SUPFAM" id="SSF56784">
    <property type="entry name" value="HAD-like"/>
    <property type="match status" value="1"/>
</dbReference>
<sequence length="170" mass="19924">MVCVSLFYISIKRNLISSGDFNLSKYNAILVDLDGTLCNVEHRVHHVKSKPKNWKAFNEAMDQDESYFWCIELIAAMKARGYKVYFVTGRDENFRAMTDAWLKRHNVLHDGLYMRAVNDFREDSDVKEELYKKEIESHAQVLFVVDDRKSVVERWRKMGLTCLQCAPGDF</sequence>
<keyword evidence="3" id="KW-1185">Reference proteome</keyword>